<keyword evidence="2" id="KW-1185">Reference proteome</keyword>
<sequence>MLYPLLICKVESKPLCDVVGCCSLGHERMLVHTSKLGMVSEFSCQFLLPSFSSPLQSGGSQQDMLLCTCKVFLVELSLVVHCDCIDLHAFPACDGQSSWLSWPRQQFPVGSEEYSYSPEALPSTAYGQQTMLHMPASPINLPQSCRLTSRTKTF</sequence>
<evidence type="ECO:0000313" key="1">
    <source>
        <dbReference type="EMBL" id="KAF2849577.1"/>
    </source>
</evidence>
<accession>A0A6A7B4G5</accession>
<proteinExistence type="predicted"/>
<name>A0A6A7B4G5_9PLEO</name>
<protein>
    <submittedName>
        <fullName evidence="1">Uncharacterized protein</fullName>
    </submittedName>
</protein>
<dbReference type="EMBL" id="MU006311">
    <property type="protein sequence ID" value="KAF2849577.1"/>
    <property type="molecule type" value="Genomic_DNA"/>
</dbReference>
<gene>
    <name evidence="1" type="ORF">T440DRAFT_130368</name>
</gene>
<evidence type="ECO:0000313" key="2">
    <source>
        <dbReference type="Proteomes" id="UP000799423"/>
    </source>
</evidence>
<dbReference type="Proteomes" id="UP000799423">
    <property type="component" value="Unassembled WGS sequence"/>
</dbReference>
<dbReference type="AlphaFoldDB" id="A0A6A7B4G5"/>
<reference evidence="1" key="1">
    <citation type="submission" date="2020-01" db="EMBL/GenBank/DDBJ databases">
        <authorList>
            <consortium name="DOE Joint Genome Institute"/>
            <person name="Haridas S."/>
            <person name="Albert R."/>
            <person name="Binder M."/>
            <person name="Bloem J."/>
            <person name="Labutti K."/>
            <person name="Salamov A."/>
            <person name="Andreopoulos B."/>
            <person name="Baker S.E."/>
            <person name="Barry K."/>
            <person name="Bills G."/>
            <person name="Bluhm B.H."/>
            <person name="Cannon C."/>
            <person name="Castanera R."/>
            <person name="Culley D.E."/>
            <person name="Daum C."/>
            <person name="Ezra D."/>
            <person name="Gonzalez J.B."/>
            <person name="Henrissat B."/>
            <person name="Kuo A."/>
            <person name="Liang C."/>
            <person name="Lipzen A."/>
            <person name="Lutzoni F."/>
            <person name="Magnuson J."/>
            <person name="Mondo S."/>
            <person name="Nolan M."/>
            <person name="Ohm R."/>
            <person name="Pangilinan J."/>
            <person name="Park H.-J."/>
            <person name="Ramirez L."/>
            <person name="Alfaro M."/>
            <person name="Sun H."/>
            <person name="Tritt A."/>
            <person name="Yoshinaga Y."/>
            <person name="Zwiers L.-H."/>
            <person name="Turgeon B.G."/>
            <person name="Goodwin S.B."/>
            <person name="Spatafora J.W."/>
            <person name="Crous P.W."/>
            <person name="Grigoriev I.V."/>
        </authorList>
    </citation>
    <scope>NUCLEOTIDE SEQUENCE</scope>
    <source>
        <strain evidence="1">IPT5</strain>
    </source>
</reference>
<organism evidence="1 2">
    <name type="scientific">Plenodomus tracheiphilus IPT5</name>
    <dbReference type="NCBI Taxonomy" id="1408161"/>
    <lineage>
        <taxon>Eukaryota</taxon>
        <taxon>Fungi</taxon>
        <taxon>Dikarya</taxon>
        <taxon>Ascomycota</taxon>
        <taxon>Pezizomycotina</taxon>
        <taxon>Dothideomycetes</taxon>
        <taxon>Pleosporomycetidae</taxon>
        <taxon>Pleosporales</taxon>
        <taxon>Pleosporineae</taxon>
        <taxon>Leptosphaeriaceae</taxon>
        <taxon>Plenodomus</taxon>
    </lineage>
</organism>